<evidence type="ECO:0000313" key="2">
    <source>
        <dbReference type="EMBL" id="SFJ05716.1"/>
    </source>
</evidence>
<dbReference type="SUPFAM" id="SSF53448">
    <property type="entry name" value="Nucleotide-diphospho-sugar transferases"/>
    <property type="match status" value="1"/>
</dbReference>
<dbReference type="RefSeq" id="WP_092372295.1">
    <property type="nucleotide sequence ID" value="NZ_FORX01000001.1"/>
</dbReference>
<dbReference type="InterPro" id="IPR029044">
    <property type="entry name" value="Nucleotide-diphossugar_trans"/>
</dbReference>
<organism evidence="2 3">
    <name type="scientific">Desulfomicrobium apsheronum</name>
    <dbReference type="NCBI Taxonomy" id="52560"/>
    <lineage>
        <taxon>Bacteria</taxon>
        <taxon>Pseudomonadati</taxon>
        <taxon>Thermodesulfobacteriota</taxon>
        <taxon>Desulfovibrionia</taxon>
        <taxon>Desulfovibrionales</taxon>
        <taxon>Desulfomicrobiaceae</taxon>
        <taxon>Desulfomicrobium</taxon>
    </lineage>
</organism>
<dbReference type="OrthoDB" id="433681at2"/>
<dbReference type="GO" id="GO:0016758">
    <property type="term" value="F:hexosyltransferase activity"/>
    <property type="evidence" value="ECO:0007669"/>
    <property type="project" value="UniProtKB-ARBA"/>
</dbReference>
<gene>
    <name evidence="2" type="ORF">SAMN04488082_101215</name>
</gene>
<keyword evidence="3" id="KW-1185">Reference proteome</keyword>
<evidence type="ECO:0000313" key="3">
    <source>
        <dbReference type="Proteomes" id="UP000198635"/>
    </source>
</evidence>
<evidence type="ECO:0000259" key="1">
    <source>
        <dbReference type="Pfam" id="PF00535"/>
    </source>
</evidence>
<feature type="domain" description="Glycosyltransferase 2-like" evidence="1">
    <location>
        <begin position="14"/>
        <end position="139"/>
    </location>
</feature>
<reference evidence="3" key="1">
    <citation type="submission" date="2016-10" db="EMBL/GenBank/DDBJ databases">
        <authorList>
            <person name="Varghese N."/>
            <person name="Submissions S."/>
        </authorList>
    </citation>
    <scope>NUCLEOTIDE SEQUENCE [LARGE SCALE GENOMIC DNA]</scope>
    <source>
        <strain evidence="3">DSM 5918</strain>
    </source>
</reference>
<dbReference type="Gene3D" id="3.90.550.10">
    <property type="entry name" value="Spore Coat Polysaccharide Biosynthesis Protein SpsA, Chain A"/>
    <property type="match status" value="1"/>
</dbReference>
<dbReference type="Pfam" id="PF00535">
    <property type="entry name" value="Glycos_transf_2"/>
    <property type="match status" value="1"/>
</dbReference>
<dbReference type="Proteomes" id="UP000198635">
    <property type="component" value="Unassembled WGS sequence"/>
</dbReference>
<dbReference type="EMBL" id="FORX01000001">
    <property type="protein sequence ID" value="SFJ05716.1"/>
    <property type="molecule type" value="Genomic_DNA"/>
</dbReference>
<dbReference type="PANTHER" id="PTHR22916">
    <property type="entry name" value="GLYCOSYLTRANSFERASE"/>
    <property type="match status" value="1"/>
</dbReference>
<dbReference type="PANTHER" id="PTHR22916:SF67">
    <property type="entry name" value="COLANIC ACID BIOSYNTHESIS GLYCOSYL TRANSFERASE WCAE-RELATED"/>
    <property type="match status" value="1"/>
</dbReference>
<proteinExistence type="predicted"/>
<dbReference type="STRING" id="52560.SAMN04488082_101215"/>
<name>A0A1I3NA63_9BACT</name>
<accession>A0A1I3NA63</accession>
<protein>
    <submittedName>
        <fullName evidence="2">Glycosyltransferase involved in cell wall bisynthesis</fullName>
    </submittedName>
</protein>
<dbReference type="InterPro" id="IPR001173">
    <property type="entry name" value="Glyco_trans_2-like"/>
</dbReference>
<sequence>MNTEDFDTRVPLISIVTATFNKAQDLPRLIESLRSQTNKNFEWVVADGGSTDGTLEQLKQVLDMDVVLDSRPDFGIYDALNRAIELCSGDYYLVVGADDMLNQDAIELFYISIEKNSPDFVSALVRTDCGSIISPEKKWKWFYSQRAYIGAHAVGTLIKKSLHDSFGFYSKDFPIAADQFFVRKACDAGARISYSDFISGIFGTSGVSNIDCSGMLTESFRVQLRCGENKFIQIALLLIRLIKNFKKL</sequence>
<dbReference type="AlphaFoldDB" id="A0A1I3NA63"/>
<keyword evidence="2" id="KW-0808">Transferase</keyword>